<dbReference type="RefSeq" id="XP_003855594.1">
    <property type="nucleotide sequence ID" value="XM_003855546.1"/>
</dbReference>
<dbReference type="OrthoDB" id="498125at2759"/>
<dbReference type="eggNOG" id="ENOG502RTDE">
    <property type="taxonomic scope" value="Eukaryota"/>
</dbReference>
<dbReference type="PROSITE" id="PS51435">
    <property type="entry name" value="AP_NUCLEASE_F1_4"/>
    <property type="match status" value="1"/>
</dbReference>
<dbReference type="InterPro" id="IPR036691">
    <property type="entry name" value="Endo/exonu/phosph_ase_sf"/>
</dbReference>
<evidence type="ECO:0000313" key="12">
    <source>
        <dbReference type="Proteomes" id="UP000008062"/>
    </source>
</evidence>
<dbReference type="InParanoid" id="F9X287"/>
<evidence type="ECO:0000256" key="4">
    <source>
        <dbReference type="ARBA" id="ARBA00022801"/>
    </source>
</evidence>
<gene>
    <name evidence="11" type="ORF">MYCGRDRAFT_68253</name>
</gene>
<evidence type="ECO:0000256" key="8">
    <source>
        <dbReference type="PIRSR" id="PIRSR604808-3"/>
    </source>
</evidence>
<dbReference type="Gene3D" id="3.60.10.10">
    <property type="entry name" value="Endonuclease/exonuclease/phosphatase"/>
    <property type="match status" value="1"/>
</dbReference>
<dbReference type="PROSITE" id="PS00727">
    <property type="entry name" value="AP_NUCLEASE_F1_2"/>
    <property type="match status" value="1"/>
</dbReference>
<evidence type="ECO:0000313" key="11">
    <source>
        <dbReference type="EMBL" id="EGP90570.1"/>
    </source>
</evidence>
<accession>F9X287</accession>
<feature type="region of interest" description="Disordered" evidence="9">
    <location>
        <begin position="1"/>
        <end position="26"/>
    </location>
</feature>
<dbReference type="EMBL" id="CM001197">
    <property type="protein sequence ID" value="EGP90570.1"/>
    <property type="molecule type" value="Genomic_DNA"/>
</dbReference>
<evidence type="ECO:0000259" key="10">
    <source>
        <dbReference type="Pfam" id="PF03372"/>
    </source>
</evidence>
<organism evidence="11 12">
    <name type="scientific">Zymoseptoria tritici (strain CBS 115943 / IPO323)</name>
    <name type="common">Speckled leaf blotch fungus</name>
    <name type="synonym">Septoria tritici</name>
    <dbReference type="NCBI Taxonomy" id="336722"/>
    <lineage>
        <taxon>Eukaryota</taxon>
        <taxon>Fungi</taxon>
        <taxon>Dikarya</taxon>
        <taxon>Ascomycota</taxon>
        <taxon>Pezizomycotina</taxon>
        <taxon>Dothideomycetes</taxon>
        <taxon>Dothideomycetidae</taxon>
        <taxon>Mycosphaerellales</taxon>
        <taxon>Mycosphaerellaceae</taxon>
        <taxon>Zymoseptoria</taxon>
    </lineage>
</organism>
<feature type="compositionally biased region" description="Polar residues" evidence="9">
    <location>
        <begin position="1"/>
        <end position="11"/>
    </location>
</feature>
<comment type="similarity">
    <text evidence="2">Belongs to the DNA repair enzymes AP/ExoA family.</text>
</comment>
<dbReference type="OMA" id="WNINGIS"/>
<dbReference type="InterPro" id="IPR004808">
    <property type="entry name" value="AP_endonuc_1"/>
</dbReference>
<feature type="binding site" evidence="7">
    <location>
        <position position="39"/>
    </location>
    <ligand>
        <name>Mg(2+)</name>
        <dbReference type="ChEBI" id="CHEBI:18420"/>
        <label>1</label>
    </ligand>
</feature>
<feature type="site" description="Important for catalytic activity" evidence="8">
    <location>
        <position position="328"/>
    </location>
</feature>
<feature type="site" description="Interaction with DNA substrate" evidence="8">
    <location>
        <position position="357"/>
    </location>
</feature>
<comment type="cofactor">
    <cofactor evidence="7">
        <name>Mg(2+)</name>
        <dbReference type="ChEBI" id="CHEBI:18420"/>
    </cofactor>
    <cofactor evidence="7">
        <name>Mn(2+)</name>
        <dbReference type="ChEBI" id="CHEBI:29035"/>
    </cofactor>
    <text evidence="7">Probably binds two magnesium or manganese ions per subunit.</text>
</comment>
<evidence type="ECO:0000256" key="7">
    <source>
        <dbReference type="PIRSR" id="PIRSR604808-2"/>
    </source>
</evidence>
<feature type="active site" description="Proton acceptor" evidence="6">
    <location>
        <position position="357"/>
    </location>
</feature>
<dbReference type="GO" id="GO:0008311">
    <property type="term" value="F:double-stranded DNA 3'-5' DNA exonuclease activity"/>
    <property type="evidence" value="ECO:0007669"/>
    <property type="project" value="TreeGrafter"/>
</dbReference>
<evidence type="ECO:0000256" key="3">
    <source>
        <dbReference type="ARBA" id="ARBA00022723"/>
    </source>
</evidence>
<feature type="region of interest" description="Disordered" evidence="9">
    <location>
        <begin position="369"/>
        <end position="388"/>
    </location>
</feature>
<keyword evidence="4" id="KW-0378">Hydrolase</keyword>
<name>F9X287_ZYMTI</name>
<reference evidence="11 12" key="1">
    <citation type="journal article" date="2011" name="PLoS Genet.">
        <title>Finished genome of the fungal wheat pathogen Mycosphaerella graminicola reveals dispensome structure, chromosome plasticity, and stealth pathogenesis.</title>
        <authorList>
            <person name="Goodwin S.B."/>
            <person name="Ben M'barek S."/>
            <person name="Dhillon B."/>
            <person name="Wittenberg A.H.J."/>
            <person name="Crane C.F."/>
            <person name="Hane J.K."/>
            <person name="Foster A.J."/>
            <person name="Van der Lee T.A.J."/>
            <person name="Grimwood J."/>
            <person name="Aerts A."/>
            <person name="Antoniw J."/>
            <person name="Bailey A."/>
            <person name="Bluhm B."/>
            <person name="Bowler J."/>
            <person name="Bristow J."/>
            <person name="van der Burgt A."/>
            <person name="Canto-Canche B."/>
            <person name="Churchill A.C.L."/>
            <person name="Conde-Ferraez L."/>
            <person name="Cools H.J."/>
            <person name="Coutinho P.M."/>
            <person name="Csukai M."/>
            <person name="Dehal P."/>
            <person name="De Wit P."/>
            <person name="Donzelli B."/>
            <person name="van de Geest H.C."/>
            <person name="van Ham R.C.H.J."/>
            <person name="Hammond-Kosack K.E."/>
            <person name="Henrissat B."/>
            <person name="Kilian A."/>
            <person name="Kobayashi A.K."/>
            <person name="Koopmann E."/>
            <person name="Kourmpetis Y."/>
            <person name="Kuzniar A."/>
            <person name="Lindquist E."/>
            <person name="Lombard V."/>
            <person name="Maliepaard C."/>
            <person name="Martins N."/>
            <person name="Mehrabi R."/>
            <person name="Nap J.P.H."/>
            <person name="Ponomarenko A."/>
            <person name="Rudd J.J."/>
            <person name="Salamov A."/>
            <person name="Schmutz J."/>
            <person name="Schouten H.J."/>
            <person name="Shapiro H."/>
            <person name="Stergiopoulos I."/>
            <person name="Torriani S.F.F."/>
            <person name="Tu H."/>
            <person name="de Vries R.P."/>
            <person name="Waalwijk C."/>
            <person name="Ware S.B."/>
            <person name="Wiebenga A."/>
            <person name="Zwiers L.-H."/>
            <person name="Oliver R.P."/>
            <person name="Grigoriev I.V."/>
            <person name="Kema G.H.J."/>
        </authorList>
    </citation>
    <scope>NUCLEOTIDE SEQUENCE [LARGE SCALE GENOMIC DNA]</scope>
    <source>
        <strain evidence="12">CBS 115943 / IPO323</strain>
    </source>
</reference>
<dbReference type="GO" id="GO:0046872">
    <property type="term" value="F:metal ion binding"/>
    <property type="evidence" value="ECO:0007669"/>
    <property type="project" value="UniProtKB-KW"/>
</dbReference>
<proteinExistence type="inferred from homology"/>
<dbReference type="PANTHER" id="PTHR22748:SF14">
    <property type="entry name" value="ENDONUCLEASE_EXONUCLEASE_PHOSPHATASE DOMAIN-CONTAINING PROTEIN"/>
    <property type="match status" value="1"/>
</dbReference>
<evidence type="ECO:0000256" key="5">
    <source>
        <dbReference type="ARBA" id="ARBA00022842"/>
    </source>
</evidence>
<dbReference type="InterPro" id="IPR020848">
    <property type="entry name" value="AP_endonuclease_F1_CS"/>
</dbReference>
<feature type="binding site" evidence="7">
    <location>
        <position position="357"/>
    </location>
    <ligand>
        <name>Mg(2+)</name>
        <dbReference type="ChEBI" id="CHEBI:18420"/>
        <label>1</label>
    </ligand>
</feature>
<dbReference type="InterPro" id="IPR005135">
    <property type="entry name" value="Endo/exonuclease/phosphatase"/>
</dbReference>
<feature type="binding site" evidence="7">
    <location>
        <position position="356"/>
    </location>
    <ligand>
        <name>Mg(2+)</name>
        <dbReference type="ChEBI" id="CHEBI:18420"/>
        <label>1</label>
    </ligand>
</feature>
<evidence type="ECO:0000256" key="6">
    <source>
        <dbReference type="PIRSR" id="PIRSR604808-1"/>
    </source>
</evidence>
<feature type="site" description="Transition state stabilizer" evidence="8">
    <location>
        <position position="242"/>
    </location>
</feature>
<keyword evidence="3 7" id="KW-0479">Metal-binding</keyword>
<feature type="active site" evidence="6">
    <location>
        <position position="189"/>
    </location>
</feature>
<feature type="active site" description="Proton donor/acceptor" evidence="6">
    <location>
        <position position="240"/>
    </location>
</feature>
<dbReference type="GO" id="GO:0005634">
    <property type="term" value="C:nucleus"/>
    <property type="evidence" value="ECO:0007669"/>
    <property type="project" value="TreeGrafter"/>
</dbReference>
<feature type="binding site" evidence="7">
    <location>
        <position position="240"/>
    </location>
    <ligand>
        <name>Mg(2+)</name>
        <dbReference type="ChEBI" id="CHEBI:18420"/>
        <label>1</label>
    </ligand>
</feature>
<evidence type="ECO:0000256" key="2">
    <source>
        <dbReference type="ARBA" id="ARBA00007092"/>
    </source>
</evidence>
<dbReference type="GO" id="GO:0003677">
    <property type="term" value="F:DNA binding"/>
    <property type="evidence" value="ECO:0007669"/>
    <property type="project" value="InterPro"/>
</dbReference>
<evidence type="ECO:0000256" key="9">
    <source>
        <dbReference type="SAM" id="MobiDB-lite"/>
    </source>
</evidence>
<dbReference type="SUPFAM" id="SSF56219">
    <property type="entry name" value="DNase I-like"/>
    <property type="match status" value="1"/>
</dbReference>
<dbReference type="GO" id="GO:0003906">
    <property type="term" value="F:DNA-(apurinic or apyrimidinic site) endonuclease activity"/>
    <property type="evidence" value="ECO:0007669"/>
    <property type="project" value="TreeGrafter"/>
</dbReference>
<dbReference type="GO" id="GO:0008081">
    <property type="term" value="F:phosphoric diester hydrolase activity"/>
    <property type="evidence" value="ECO:0007669"/>
    <property type="project" value="TreeGrafter"/>
</dbReference>
<feature type="binding site" evidence="7">
    <location>
        <position position="88"/>
    </location>
    <ligand>
        <name>Mg(2+)</name>
        <dbReference type="ChEBI" id="CHEBI:18420"/>
        <label>1</label>
    </ligand>
</feature>
<keyword evidence="12" id="KW-1185">Reference proteome</keyword>
<keyword evidence="5 7" id="KW-0460">Magnesium</keyword>
<dbReference type="KEGG" id="ztr:MYCGRDRAFT_68253"/>
<dbReference type="PANTHER" id="PTHR22748">
    <property type="entry name" value="AP ENDONUCLEASE"/>
    <property type="match status" value="1"/>
</dbReference>
<feature type="domain" description="Endonuclease/exonuclease/phosphatase" evidence="10">
    <location>
        <begin position="37"/>
        <end position="357"/>
    </location>
</feature>
<feature type="binding site" evidence="7">
    <location>
        <position position="242"/>
    </location>
    <ligand>
        <name>Mg(2+)</name>
        <dbReference type="ChEBI" id="CHEBI:18420"/>
        <label>1</label>
    </ligand>
</feature>
<dbReference type="Proteomes" id="UP000008062">
    <property type="component" value="Chromosome 2"/>
</dbReference>
<comment type="cofactor">
    <cofactor evidence="1">
        <name>Mn(2+)</name>
        <dbReference type="ChEBI" id="CHEBI:29035"/>
    </cofactor>
</comment>
<dbReference type="Pfam" id="PF03372">
    <property type="entry name" value="Exo_endo_phos"/>
    <property type="match status" value="1"/>
</dbReference>
<sequence>MTPSRRTASSVSPPPLKRRKVSDPCTPASTDEIAVYSWNVNGIEPLIRRPITSFFRPAGEKPLGQAQSTGLRDVLRKYSWPTMLLLQEVMINPEDRSTQAAVKKAVQPSNGSSAEDASYVVEFCLPSDKHNARGFGRKVYGVCTIIREDFYSTYVERVRHVDWDAEGRFLVCETRAAGLQPKLAFINIYAVNGTDAAYKDSDTGEVVGTRHDRKLQVHRLLQAECRDLETRGFAVVLAGDINIARARIDGFPRLRESPIQHCKNRADFETKFFGQRPTIEPSAEDQDACTDLRMIDSFRHLHPDRKGYTYYPRSQGAATFGASCDRVDMILLSHDLRDNLVSAGMHETVADRGTSDHVPLYCALQFPSQSSDGGVRTVTQDLSSNGSG</sequence>
<evidence type="ECO:0000256" key="1">
    <source>
        <dbReference type="ARBA" id="ARBA00001936"/>
    </source>
</evidence>
<dbReference type="STRING" id="336722.F9X287"/>
<dbReference type="GeneID" id="13403534"/>
<dbReference type="GO" id="GO:0006284">
    <property type="term" value="P:base-excision repair"/>
    <property type="evidence" value="ECO:0007669"/>
    <property type="project" value="TreeGrafter"/>
</dbReference>
<protein>
    <recommendedName>
        <fullName evidence="10">Endonuclease/exonuclease/phosphatase domain-containing protein</fullName>
    </recommendedName>
</protein>
<dbReference type="HOGENOM" id="CLU_060600_0_0_1"/>
<keyword evidence="7" id="KW-0464">Manganese</keyword>
<dbReference type="AlphaFoldDB" id="F9X287"/>
<dbReference type="VEuPathDB" id="FungiDB:ZTRI_2.491"/>